<feature type="transmembrane region" description="Helical" evidence="2">
    <location>
        <begin position="135"/>
        <end position="154"/>
    </location>
</feature>
<dbReference type="Proteomes" id="UP001085076">
    <property type="component" value="Miscellaneous, Linkage group lg02"/>
</dbReference>
<dbReference type="EMBL" id="JAGGNH010000002">
    <property type="protein sequence ID" value="KAJ0983082.1"/>
    <property type="molecule type" value="Genomic_DNA"/>
</dbReference>
<gene>
    <name evidence="3" type="ORF">J5N97_011337</name>
</gene>
<proteinExistence type="predicted"/>
<sequence length="221" mass="23092">MEERVRVEDYAHSPAHYAVALSDKRRLERFLATLPRLAPPSAILTESDSARESRLADIVSAALDRRDVPRRDTALHLAVRLNLPAAVSSLAAAGMIHPSRTPPGGPLFRKLSLFGDALLPLFYSAIIASPLSPSFAAAFPLFSLLFAASLTFILSSPSASTPRSSRSSPATPSASGNAPETSAPTPPSPPSLPLSGPAATLSHSSSSLPHPPPTLPVHSSS</sequence>
<dbReference type="AlphaFoldDB" id="A0A9D5D2I4"/>
<keyword evidence="4" id="KW-1185">Reference proteome</keyword>
<dbReference type="OrthoDB" id="1585644at2759"/>
<evidence type="ECO:0000256" key="2">
    <source>
        <dbReference type="SAM" id="Phobius"/>
    </source>
</evidence>
<protein>
    <submittedName>
        <fullName evidence="3">Uncharacterized protein</fullName>
    </submittedName>
</protein>
<feature type="compositionally biased region" description="Low complexity" evidence="1">
    <location>
        <begin position="158"/>
        <end position="175"/>
    </location>
</feature>
<evidence type="ECO:0000256" key="1">
    <source>
        <dbReference type="SAM" id="MobiDB-lite"/>
    </source>
</evidence>
<name>A0A9D5D2I4_9LILI</name>
<dbReference type="PANTHER" id="PTHR12447:SF7">
    <property type="entry name" value="ANKYRIN REPEAT FAMILY PROTEIN"/>
    <property type="match status" value="1"/>
</dbReference>
<dbReference type="GO" id="GO:0005737">
    <property type="term" value="C:cytoplasm"/>
    <property type="evidence" value="ECO:0007669"/>
    <property type="project" value="TreeGrafter"/>
</dbReference>
<dbReference type="InterPro" id="IPR021832">
    <property type="entry name" value="ANKRD13"/>
</dbReference>
<keyword evidence="2" id="KW-0472">Membrane</keyword>
<evidence type="ECO:0000313" key="4">
    <source>
        <dbReference type="Proteomes" id="UP001085076"/>
    </source>
</evidence>
<accession>A0A9D5D2I4</accession>
<organism evidence="3 4">
    <name type="scientific">Dioscorea zingiberensis</name>
    <dbReference type="NCBI Taxonomy" id="325984"/>
    <lineage>
        <taxon>Eukaryota</taxon>
        <taxon>Viridiplantae</taxon>
        <taxon>Streptophyta</taxon>
        <taxon>Embryophyta</taxon>
        <taxon>Tracheophyta</taxon>
        <taxon>Spermatophyta</taxon>
        <taxon>Magnoliopsida</taxon>
        <taxon>Liliopsida</taxon>
        <taxon>Dioscoreales</taxon>
        <taxon>Dioscoreaceae</taxon>
        <taxon>Dioscorea</taxon>
    </lineage>
</organism>
<keyword evidence="2" id="KW-1133">Transmembrane helix</keyword>
<reference evidence="3" key="2">
    <citation type="journal article" date="2022" name="Hortic Res">
        <title>The genome of Dioscorea zingiberensis sheds light on the biosynthesis, origin and evolution of the medicinally important diosgenin saponins.</title>
        <authorList>
            <person name="Li Y."/>
            <person name="Tan C."/>
            <person name="Li Z."/>
            <person name="Guo J."/>
            <person name="Li S."/>
            <person name="Chen X."/>
            <person name="Wang C."/>
            <person name="Dai X."/>
            <person name="Yang H."/>
            <person name="Song W."/>
            <person name="Hou L."/>
            <person name="Xu J."/>
            <person name="Tong Z."/>
            <person name="Xu A."/>
            <person name="Yuan X."/>
            <person name="Wang W."/>
            <person name="Yang Q."/>
            <person name="Chen L."/>
            <person name="Sun Z."/>
            <person name="Wang K."/>
            <person name="Pan B."/>
            <person name="Chen J."/>
            <person name="Bao Y."/>
            <person name="Liu F."/>
            <person name="Qi X."/>
            <person name="Gang D.R."/>
            <person name="Wen J."/>
            <person name="Li J."/>
        </authorList>
    </citation>
    <scope>NUCLEOTIDE SEQUENCE</scope>
    <source>
        <strain evidence="3">Dzin_1.0</strain>
    </source>
</reference>
<keyword evidence="2" id="KW-0812">Transmembrane</keyword>
<dbReference type="PANTHER" id="PTHR12447">
    <property type="entry name" value="ANKYRIN REPEAT DOMAIN-CONTAINING PROTEIN 13"/>
    <property type="match status" value="1"/>
</dbReference>
<feature type="compositionally biased region" description="Low complexity" evidence="1">
    <location>
        <begin position="193"/>
        <end position="208"/>
    </location>
</feature>
<feature type="region of interest" description="Disordered" evidence="1">
    <location>
        <begin position="158"/>
        <end position="221"/>
    </location>
</feature>
<reference evidence="3" key="1">
    <citation type="submission" date="2021-03" db="EMBL/GenBank/DDBJ databases">
        <authorList>
            <person name="Li Z."/>
            <person name="Yang C."/>
        </authorList>
    </citation>
    <scope>NUCLEOTIDE SEQUENCE</scope>
    <source>
        <strain evidence="3">Dzin_1.0</strain>
        <tissue evidence="3">Leaf</tissue>
    </source>
</reference>
<evidence type="ECO:0000313" key="3">
    <source>
        <dbReference type="EMBL" id="KAJ0983082.1"/>
    </source>
</evidence>
<comment type="caution">
    <text evidence="3">The sequence shown here is derived from an EMBL/GenBank/DDBJ whole genome shotgun (WGS) entry which is preliminary data.</text>
</comment>